<name>A0AB40CEF2_DIOCR</name>
<dbReference type="InterPro" id="IPR055256">
    <property type="entry name" value="KH_1_KHDC4/BBP-like"/>
</dbReference>
<dbReference type="SUPFAM" id="SSF54791">
    <property type="entry name" value="Eukaryotic type KH-domain (KH-domain type I)"/>
    <property type="match status" value="1"/>
</dbReference>
<dbReference type="Pfam" id="PF22675">
    <property type="entry name" value="KH-I_KHDC4-BBP"/>
    <property type="match status" value="1"/>
</dbReference>
<dbReference type="Proteomes" id="UP001515500">
    <property type="component" value="Chromosome 13"/>
</dbReference>
<feature type="region of interest" description="Disordered" evidence="3">
    <location>
        <begin position="1"/>
        <end position="32"/>
    </location>
</feature>
<evidence type="ECO:0000313" key="6">
    <source>
        <dbReference type="Proteomes" id="UP001515500"/>
    </source>
</evidence>
<reference evidence="7" key="1">
    <citation type="submission" date="2025-08" db="UniProtKB">
        <authorList>
            <consortium name="RefSeq"/>
        </authorList>
    </citation>
    <scope>IDENTIFICATION</scope>
</reference>
<accession>A0AB40CEF2</accession>
<feature type="region of interest" description="Disordered" evidence="3">
    <location>
        <begin position="414"/>
        <end position="583"/>
    </location>
</feature>
<gene>
    <name evidence="7" type="primary">LOC120274672</name>
</gene>
<dbReference type="GO" id="GO:0003723">
    <property type="term" value="F:RNA binding"/>
    <property type="evidence" value="ECO:0007669"/>
    <property type="project" value="InterPro"/>
</dbReference>
<dbReference type="InterPro" id="IPR056149">
    <property type="entry name" value="PRP5/DDX46/KHDC4_KH"/>
</dbReference>
<feature type="domain" description="ATP-dependent RNA helicase PRP5/DDX46/KHDC4 KH" evidence="5">
    <location>
        <begin position="108"/>
        <end position="195"/>
    </location>
</feature>
<sequence length="605" mass="64494">MTEDRLPKAAEEPSPANGSGKQRKKRKWDQPADSLMSAGMAVTGTMPSGVDGVYASVLPGVLPLSVPLHLNLATIAATSQSLQIPLIPPNTAAIVQKLSQPKIQDELIAREIVINDADPSVRYKLTKRQTQEEIQKSTGAVVITRGKYRPPNGLPDGEKPLYLHISAGAHLKDTVERIKAVDHAACMVEDMLKQCQSSLPASTVLPSVFSDGLATQSLNTCLYLGFEPDPSLNIATRIRGPNDQYINHIMNETGATVVLRGHGSENPDNSSNEKTQQPLHLFLSSSNPTSLEDARILAENLLDTICAECGVSRISSSKTYNAVPPPQQLLAGLSSASSGSTCMPVVSMPTASLKPSGSSDSNTCSPIMAQPTPSQLNYSHPSVSGGTSYSGYGGIYPQATPLQQVALALRQAPPNTSSAATTSQAMVSPKTNTSSCVEIDKRPPQKRKFQELPVSSVRPMIPKQNLQQESEFLKPGLEDSSSEGLFSVPPPKKLFPTRSGDMLPSLARTMPPPPPPATPPSRSMPPPPPPATPPSRSMPPPPLPPKFSPAKDENRGSAVKRPGFGLISITNSKNTENRDIEPVPDTLLKLMEYGEEEDDTDGAGE</sequence>
<feature type="compositionally biased region" description="Polar residues" evidence="3">
    <location>
        <begin position="414"/>
        <end position="436"/>
    </location>
</feature>
<evidence type="ECO:0000259" key="4">
    <source>
        <dbReference type="Pfam" id="PF22675"/>
    </source>
</evidence>
<feature type="compositionally biased region" description="Polar residues" evidence="3">
    <location>
        <begin position="351"/>
        <end position="382"/>
    </location>
</feature>
<evidence type="ECO:0000256" key="1">
    <source>
        <dbReference type="ARBA" id="ARBA00070402"/>
    </source>
</evidence>
<dbReference type="Gene3D" id="3.30.1370.10">
    <property type="entry name" value="K Homology domain, type 1"/>
    <property type="match status" value="1"/>
</dbReference>
<dbReference type="GO" id="GO:0005634">
    <property type="term" value="C:nucleus"/>
    <property type="evidence" value="ECO:0007669"/>
    <property type="project" value="InterPro"/>
</dbReference>
<keyword evidence="6" id="KW-1185">Reference proteome</keyword>
<evidence type="ECO:0000256" key="3">
    <source>
        <dbReference type="SAM" id="MobiDB-lite"/>
    </source>
</evidence>
<proteinExistence type="predicted"/>
<feature type="domain" description="KHDC4/BBP-like KH-domain type I" evidence="4">
    <location>
        <begin position="229"/>
        <end position="303"/>
    </location>
</feature>
<dbReference type="PANTHER" id="PTHR15744:SF0">
    <property type="entry name" value="KH HOMOLOGY DOMAIN-CONTAINING PROTEIN 4"/>
    <property type="match status" value="1"/>
</dbReference>
<evidence type="ECO:0000256" key="2">
    <source>
        <dbReference type="ARBA" id="ARBA00081001"/>
    </source>
</evidence>
<dbReference type="PANTHER" id="PTHR15744">
    <property type="entry name" value="BLOM7"/>
    <property type="match status" value="1"/>
</dbReference>
<organism evidence="6 7">
    <name type="scientific">Dioscorea cayennensis subsp. rotundata</name>
    <name type="common">White Guinea yam</name>
    <name type="synonym">Dioscorea rotundata</name>
    <dbReference type="NCBI Taxonomy" id="55577"/>
    <lineage>
        <taxon>Eukaryota</taxon>
        <taxon>Viridiplantae</taxon>
        <taxon>Streptophyta</taxon>
        <taxon>Embryophyta</taxon>
        <taxon>Tracheophyta</taxon>
        <taxon>Spermatophyta</taxon>
        <taxon>Magnoliopsida</taxon>
        <taxon>Liliopsida</taxon>
        <taxon>Dioscoreales</taxon>
        <taxon>Dioscoreaceae</taxon>
        <taxon>Dioscorea</taxon>
    </lineage>
</organism>
<dbReference type="GeneID" id="120274672"/>
<dbReference type="CDD" id="cd22471">
    <property type="entry name" value="KH-I_RIK_like_rpt1"/>
    <property type="match status" value="1"/>
</dbReference>
<dbReference type="AlphaFoldDB" id="A0AB40CEF2"/>
<feature type="region of interest" description="Disordered" evidence="3">
    <location>
        <begin position="351"/>
        <end position="383"/>
    </location>
</feature>
<evidence type="ECO:0000259" key="5">
    <source>
        <dbReference type="Pfam" id="PF23469"/>
    </source>
</evidence>
<feature type="compositionally biased region" description="Basic and acidic residues" evidence="3">
    <location>
        <begin position="1"/>
        <end position="11"/>
    </location>
</feature>
<dbReference type="Pfam" id="PF23469">
    <property type="entry name" value="KH_12"/>
    <property type="match status" value="1"/>
</dbReference>
<dbReference type="InterPro" id="IPR036612">
    <property type="entry name" value="KH_dom_type_1_sf"/>
</dbReference>
<feature type="compositionally biased region" description="Pro residues" evidence="3">
    <location>
        <begin position="510"/>
        <end position="547"/>
    </location>
</feature>
<dbReference type="FunFam" id="3.30.1370.10:FF:000037">
    <property type="entry name" value="KH domain protein"/>
    <property type="match status" value="1"/>
</dbReference>
<evidence type="ECO:0000313" key="7">
    <source>
        <dbReference type="RefSeq" id="XP_039137135.1"/>
    </source>
</evidence>
<dbReference type="RefSeq" id="XP_039137135.1">
    <property type="nucleotide sequence ID" value="XM_039281201.1"/>
</dbReference>
<dbReference type="InterPro" id="IPR031121">
    <property type="entry name" value="RIK/BLOM7"/>
</dbReference>
<protein>
    <recommendedName>
        <fullName evidence="1">Protein RIK</fullName>
    </recommendedName>
    <alternativeName>
        <fullName evidence="2">Rough sheath 2-interacting KH domain protein</fullName>
    </alternativeName>
</protein>